<dbReference type="Pfam" id="PF00069">
    <property type="entry name" value="Pkinase"/>
    <property type="match status" value="1"/>
</dbReference>
<dbReference type="WBParaSite" id="Hba_18413">
    <property type="protein sequence ID" value="Hba_18413"/>
    <property type="gene ID" value="Hba_18413"/>
</dbReference>
<feature type="domain" description="Protein kinase" evidence="1">
    <location>
        <begin position="20"/>
        <end position="179"/>
    </location>
</feature>
<dbReference type="InterPro" id="IPR000719">
    <property type="entry name" value="Prot_kinase_dom"/>
</dbReference>
<reference evidence="3" key="1">
    <citation type="submission" date="2016-11" db="UniProtKB">
        <authorList>
            <consortium name="WormBaseParasite"/>
        </authorList>
    </citation>
    <scope>IDENTIFICATION</scope>
</reference>
<name>A0A1I7XLN0_HETBA</name>
<dbReference type="Proteomes" id="UP000095283">
    <property type="component" value="Unplaced"/>
</dbReference>
<dbReference type="SUPFAM" id="SSF56112">
    <property type="entry name" value="Protein kinase-like (PK-like)"/>
    <property type="match status" value="1"/>
</dbReference>
<dbReference type="GO" id="GO:0005524">
    <property type="term" value="F:ATP binding"/>
    <property type="evidence" value="ECO:0007669"/>
    <property type="project" value="InterPro"/>
</dbReference>
<dbReference type="GO" id="GO:0004672">
    <property type="term" value="F:protein kinase activity"/>
    <property type="evidence" value="ECO:0007669"/>
    <property type="project" value="InterPro"/>
</dbReference>
<evidence type="ECO:0000313" key="2">
    <source>
        <dbReference type="Proteomes" id="UP000095283"/>
    </source>
</evidence>
<dbReference type="InterPro" id="IPR050235">
    <property type="entry name" value="CK1_Ser-Thr_kinase"/>
</dbReference>
<dbReference type="Gene3D" id="3.30.200.20">
    <property type="entry name" value="Phosphorylase Kinase, domain 1"/>
    <property type="match status" value="1"/>
</dbReference>
<evidence type="ECO:0000313" key="3">
    <source>
        <dbReference type="WBParaSite" id="Hba_18413"/>
    </source>
</evidence>
<dbReference type="PROSITE" id="PS50011">
    <property type="entry name" value="PROTEIN_KINASE_DOM"/>
    <property type="match status" value="1"/>
</dbReference>
<sequence>MGTPLGPVKINVGDKVKDQFIVKKKIGEGACGQVYLVHVIDKDGKTKGKAAMKVEPLMKSKEDEILKMEIYVLKKIQNSRHVCRCLASGKASTYTYVVMSLLGKELCELRRRLPSRKMSTSSTLRISIQVIKTCTLLQLITLRLRVFKIFMKQIRCIVLNDRMLNWKSTLERLTTERCC</sequence>
<protein>
    <submittedName>
        <fullName evidence="3">Protein kinase domain-containing protein</fullName>
    </submittedName>
</protein>
<accession>A0A1I7XLN0</accession>
<dbReference type="SMART" id="SM00220">
    <property type="entry name" value="S_TKc"/>
    <property type="match status" value="1"/>
</dbReference>
<proteinExistence type="predicted"/>
<keyword evidence="2" id="KW-1185">Reference proteome</keyword>
<evidence type="ECO:0000259" key="1">
    <source>
        <dbReference type="PROSITE" id="PS50011"/>
    </source>
</evidence>
<dbReference type="PANTHER" id="PTHR11909">
    <property type="entry name" value="CASEIN KINASE-RELATED"/>
    <property type="match status" value="1"/>
</dbReference>
<dbReference type="AlphaFoldDB" id="A0A1I7XLN0"/>
<dbReference type="InterPro" id="IPR011009">
    <property type="entry name" value="Kinase-like_dom_sf"/>
</dbReference>
<organism evidence="2 3">
    <name type="scientific">Heterorhabditis bacteriophora</name>
    <name type="common">Entomopathogenic nematode worm</name>
    <dbReference type="NCBI Taxonomy" id="37862"/>
    <lineage>
        <taxon>Eukaryota</taxon>
        <taxon>Metazoa</taxon>
        <taxon>Ecdysozoa</taxon>
        <taxon>Nematoda</taxon>
        <taxon>Chromadorea</taxon>
        <taxon>Rhabditida</taxon>
        <taxon>Rhabditina</taxon>
        <taxon>Rhabditomorpha</taxon>
        <taxon>Strongyloidea</taxon>
        <taxon>Heterorhabditidae</taxon>
        <taxon>Heterorhabditis</taxon>
    </lineage>
</organism>